<accession>A0A0P8B164</accession>
<dbReference type="EMBL" id="LJZQ01000032">
    <property type="protein sequence ID" value="KPQ27268.1"/>
    <property type="molecule type" value="Genomic_DNA"/>
</dbReference>
<dbReference type="InterPro" id="IPR009875">
    <property type="entry name" value="PilZ_domain"/>
</dbReference>
<protein>
    <submittedName>
        <fullName evidence="2">PilZ domain</fullName>
    </submittedName>
</protein>
<gene>
    <name evidence="2" type="ORF">HLUCCX14_15695</name>
</gene>
<dbReference type="AlphaFoldDB" id="A0A0P8B164"/>
<dbReference type="Pfam" id="PF07238">
    <property type="entry name" value="PilZ"/>
    <property type="match status" value="1"/>
</dbReference>
<evidence type="ECO:0000313" key="2">
    <source>
        <dbReference type="EMBL" id="KPQ27268.1"/>
    </source>
</evidence>
<reference evidence="2 3" key="1">
    <citation type="submission" date="2015-09" db="EMBL/GenBank/DDBJ databases">
        <title>Identification and resolution of microdiversity through metagenomic sequencing of parallel consortia.</title>
        <authorList>
            <person name="Nelson W.C."/>
            <person name="Romine M.F."/>
            <person name="Lindemann S.R."/>
        </authorList>
    </citation>
    <scope>NUCLEOTIDE SEQUENCE [LARGE SCALE GENOMIC DNA]</scope>
    <source>
        <strain evidence="2">HL-55</strain>
    </source>
</reference>
<dbReference type="SUPFAM" id="SSF141371">
    <property type="entry name" value="PilZ domain-like"/>
    <property type="match status" value="1"/>
</dbReference>
<dbReference type="STRING" id="1305731.GCA_000934705_01802"/>
<dbReference type="Proteomes" id="UP000050416">
    <property type="component" value="Unassembled WGS sequence"/>
</dbReference>
<name>A0A0P8B164_9GAMM</name>
<proteinExistence type="predicted"/>
<organism evidence="2 3">
    <name type="scientific">Marinobacter excellens HL-55</name>
    <dbReference type="NCBI Taxonomy" id="1305731"/>
    <lineage>
        <taxon>Bacteria</taxon>
        <taxon>Pseudomonadati</taxon>
        <taxon>Pseudomonadota</taxon>
        <taxon>Gammaproteobacteria</taxon>
        <taxon>Pseudomonadales</taxon>
        <taxon>Marinobacteraceae</taxon>
        <taxon>Marinobacter</taxon>
    </lineage>
</organism>
<comment type="caution">
    <text evidence="2">The sequence shown here is derived from an EMBL/GenBank/DDBJ whole genome shotgun (WGS) entry which is preliminary data.</text>
</comment>
<dbReference type="PATRIC" id="fig|1305731.5.peg.1919"/>
<evidence type="ECO:0000259" key="1">
    <source>
        <dbReference type="Pfam" id="PF07238"/>
    </source>
</evidence>
<sequence>MVDNMTNDSADRRIKDRFPASCLKVQLREKGFLSRGKQSVAVTCLDLNRYGMAVLCPRPVDIGARLILDFEGKYINESRVDARVMSCQRFQAGFRISLQFGYCLDKKGYSRTVDNALSRIEGLYNRFAS</sequence>
<dbReference type="GO" id="GO:0035438">
    <property type="term" value="F:cyclic-di-GMP binding"/>
    <property type="evidence" value="ECO:0007669"/>
    <property type="project" value="InterPro"/>
</dbReference>
<evidence type="ECO:0000313" key="3">
    <source>
        <dbReference type="Proteomes" id="UP000050416"/>
    </source>
</evidence>
<feature type="domain" description="PilZ" evidence="1">
    <location>
        <begin position="25"/>
        <end position="100"/>
    </location>
</feature>